<evidence type="ECO:0008006" key="2">
    <source>
        <dbReference type="Google" id="ProtNLM"/>
    </source>
</evidence>
<protein>
    <recommendedName>
        <fullName evidence="2">Farnesoic acid O-methyl transferase domain-containing protein</fullName>
    </recommendedName>
</protein>
<accession>A0A6C0D377</accession>
<name>A0A6C0D377_9ZZZZ</name>
<dbReference type="EMBL" id="MN739522">
    <property type="protein sequence ID" value="QHT10544.1"/>
    <property type="molecule type" value="Genomic_DNA"/>
</dbReference>
<evidence type="ECO:0000313" key="1">
    <source>
        <dbReference type="EMBL" id="QHT10544.1"/>
    </source>
</evidence>
<proteinExistence type="predicted"/>
<organism evidence="1">
    <name type="scientific">viral metagenome</name>
    <dbReference type="NCBI Taxonomy" id="1070528"/>
    <lineage>
        <taxon>unclassified sequences</taxon>
        <taxon>metagenomes</taxon>
        <taxon>organismal metagenomes</taxon>
    </lineage>
</organism>
<dbReference type="AlphaFoldDB" id="A0A6C0D377"/>
<reference evidence="1" key="1">
    <citation type="journal article" date="2020" name="Nature">
        <title>Giant virus diversity and host interactions through global metagenomics.</title>
        <authorList>
            <person name="Schulz F."/>
            <person name="Roux S."/>
            <person name="Paez-Espino D."/>
            <person name="Jungbluth S."/>
            <person name="Walsh D.A."/>
            <person name="Denef V.J."/>
            <person name="McMahon K.D."/>
            <person name="Konstantinidis K.T."/>
            <person name="Eloe-Fadrosh E.A."/>
            <person name="Kyrpides N.C."/>
            <person name="Woyke T."/>
        </authorList>
    </citation>
    <scope>NUCLEOTIDE SEQUENCE</scope>
    <source>
        <strain evidence="1">GVMAG-M-3300023174-107</strain>
    </source>
</reference>
<sequence length="387" mass="46298">MNIVSIFAGRKNNLEILNKYLQKALDLKIIDEVHFWNNTRNKEDEEYLKSISNLKRSSKNLEYTITPEIIYNDNQYSFELMIKGICAYIKINNYEIILSNRSVIRDKEREIFTLTMNNVMNNSEYNMFKFVINDKINVYKNNKLIMTANIQPIQPNIISFKTEGPGHVQYKTTEHKGFYFMDTCEKSWKNYYNHYAKGYENDIIIKCDDDIVYIDLVQLPNYIDFIKNNDYDLVFANTINNGVSAFFQQEFDLIPKQLMELEYPENGFCGSLWEDGKKAEKLHDYFIENYKKFVTHRSNKCIEINTRFSINFFGYKGKKWYKIADCYIEDEHTLTVECVNNRQFKNMLYCDFYVSHLSFAKQNETMDLNRMIDRYNMLYDIVDFNLI</sequence>